<dbReference type="OrthoDB" id="9793746at2"/>
<gene>
    <name evidence="2" type="ordered locus">Sden_2840</name>
</gene>
<keyword evidence="1" id="KW-0812">Transmembrane</keyword>
<dbReference type="HOGENOM" id="CLU_055621_0_0_6"/>
<dbReference type="AlphaFoldDB" id="Q12KA7"/>
<sequence length="311" mass="33607">MNYLLSYFKGLAMGAADVVPGVSGGTIAFITGILDPLLDGIRRINPSLIGIIREKGIKAAFMEINGPFLLAVFGGILTSIFSLAKLISWLLVTHPIPVWSFFFGLILFSVAHMLKQVQGFTWGRLGLFILGVAFAWMITVLHPIEIQVSYLSFFFAGAIAICAMILPGISGSFILLLLGLYPAVLAAAKGFQIDFLACFAFGALLGLLSFSHLLSALLRKFHDATLVFLTGLMLGTLGKIWPWKQVLTWRTNSHGEQVPLAEQNLSPMAFEQITGQEALVGVATASLVLGICLVWGLEKFATRGDKTAELS</sequence>
<dbReference type="PANTHER" id="PTHR37308:SF1">
    <property type="entry name" value="POLYPRENYL-PHOSPHATE TRANSPORTER"/>
    <property type="match status" value="1"/>
</dbReference>
<dbReference type="Pfam" id="PF04018">
    <property type="entry name" value="VCA0040-like"/>
    <property type="match status" value="1"/>
</dbReference>
<dbReference type="KEGG" id="sdn:Sden_2840"/>
<dbReference type="Proteomes" id="UP000001982">
    <property type="component" value="Chromosome"/>
</dbReference>
<keyword evidence="1" id="KW-0472">Membrane</keyword>
<protein>
    <recommendedName>
        <fullName evidence="4">DUF368 domain-containing protein</fullName>
    </recommendedName>
</protein>
<dbReference type="STRING" id="318161.Sden_2840"/>
<feature type="transmembrane region" description="Helical" evidence="1">
    <location>
        <begin position="68"/>
        <end position="90"/>
    </location>
</feature>
<dbReference type="RefSeq" id="WP_011497268.1">
    <property type="nucleotide sequence ID" value="NC_007954.1"/>
</dbReference>
<evidence type="ECO:0008006" key="4">
    <source>
        <dbReference type="Google" id="ProtNLM"/>
    </source>
</evidence>
<feature type="transmembrane region" description="Helical" evidence="1">
    <location>
        <begin position="12"/>
        <end position="34"/>
    </location>
</feature>
<evidence type="ECO:0000313" key="3">
    <source>
        <dbReference type="Proteomes" id="UP000001982"/>
    </source>
</evidence>
<feature type="transmembrane region" description="Helical" evidence="1">
    <location>
        <begin position="96"/>
        <end position="114"/>
    </location>
</feature>
<feature type="transmembrane region" description="Helical" evidence="1">
    <location>
        <begin position="193"/>
        <end position="218"/>
    </location>
</feature>
<feature type="transmembrane region" description="Helical" evidence="1">
    <location>
        <begin position="126"/>
        <end position="144"/>
    </location>
</feature>
<reference evidence="2 3" key="1">
    <citation type="submission" date="2006-03" db="EMBL/GenBank/DDBJ databases">
        <title>Complete sequence of Shewanella denitrificans OS217.</title>
        <authorList>
            <consortium name="US DOE Joint Genome Institute"/>
            <person name="Copeland A."/>
            <person name="Lucas S."/>
            <person name="Lapidus A."/>
            <person name="Barry K."/>
            <person name="Detter J.C."/>
            <person name="Glavina del Rio T."/>
            <person name="Hammon N."/>
            <person name="Israni S."/>
            <person name="Dalin E."/>
            <person name="Tice H."/>
            <person name="Pitluck S."/>
            <person name="Brettin T."/>
            <person name="Bruce D."/>
            <person name="Han C."/>
            <person name="Tapia R."/>
            <person name="Gilna P."/>
            <person name="Kiss H."/>
            <person name="Schmutz J."/>
            <person name="Larimer F."/>
            <person name="Land M."/>
            <person name="Hauser L."/>
            <person name="Kyrpides N."/>
            <person name="Lykidis A."/>
            <person name="Richardson P."/>
        </authorList>
    </citation>
    <scope>NUCLEOTIDE SEQUENCE [LARGE SCALE GENOMIC DNA]</scope>
    <source>
        <strain evidence="3">OS217 / ATCC BAA-1090 / DSM 15013</strain>
    </source>
</reference>
<dbReference type="InterPro" id="IPR007163">
    <property type="entry name" value="VCA0040-like"/>
</dbReference>
<feature type="transmembrane region" description="Helical" evidence="1">
    <location>
        <begin position="224"/>
        <end position="241"/>
    </location>
</feature>
<dbReference type="PANTHER" id="PTHR37308">
    <property type="entry name" value="INTEGRAL MEMBRANE PROTEIN"/>
    <property type="match status" value="1"/>
</dbReference>
<feature type="transmembrane region" description="Helical" evidence="1">
    <location>
        <begin position="150"/>
        <end position="181"/>
    </location>
</feature>
<evidence type="ECO:0000313" key="2">
    <source>
        <dbReference type="EMBL" id="ABE56119.1"/>
    </source>
</evidence>
<dbReference type="eggNOG" id="COG2035">
    <property type="taxonomic scope" value="Bacteria"/>
</dbReference>
<dbReference type="EMBL" id="CP000302">
    <property type="protein sequence ID" value="ABE56119.1"/>
    <property type="molecule type" value="Genomic_DNA"/>
</dbReference>
<organism evidence="2 3">
    <name type="scientific">Shewanella denitrificans (strain OS217 / ATCC BAA-1090 / DSM 15013)</name>
    <dbReference type="NCBI Taxonomy" id="318161"/>
    <lineage>
        <taxon>Bacteria</taxon>
        <taxon>Pseudomonadati</taxon>
        <taxon>Pseudomonadota</taxon>
        <taxon>Gammaproteobacteria</taxon>
        <taxon>Alteromonadales</taxon>
        <taxon>Shewanellaceae</taxon>
        <taxon>Shewanella</taxon>
    </lineage>
</organism>
<keyword evidence="1" id="KW-1133">Transmembrane helix</keyword>
<feature type="transmembrane region" description="Helical" evidence="1">
    <location>
        <begin position="278"/>
        <end position="297"/>
    </location>
</feature>
<keyword evidence="3" id="KW-1185">Reference proteome</keyword>
<name>Q12KA7_SHEDO</name>
<evidence type="ECO:0000256" key="1">
    <source>
        <dbReference type="SAM" id="Phobius"/>
    </source>
</evidence>
<accession>Q12KA7</accession>
<proteinExistence type="predicted"/>